<dbReference type="Proteomes" id="UP001501787">
    <property type="component" value="Unassembled WGS sequence"/>
</dbReference>
<sequence>MKDVVIKAARMRGSTSKYWLPEYEDSQRCEMGKDISGTCRTIAKATINILLNLLPKEVAIS</sequence>
<protein>
    <submittedName>
        <fullName evidence="1">Uncharacterized protein</fullName>
    </submittedName>
</protein>
<comment type="caution">
    <text evidence="1">The sequence shown here is derived from an EMBL/GenBank/DDBJ whole genome shotgun (WGS) entry which is preliminary data.</text>
</comment>
<name>A0ABN0W4J7_9GAMM</name>
<gene>
    <name evidence="1" type="ORF">GCM10009129_23330</name>
</gene>
<proteinExistence type="predicted"/>
<dbReference type="EMBL" id="BAAAFR010000011">
    <property type="protein sequence ID" value="GAA0324886.1"/>
    <property type="molecule type" value="Genomic_DNA"/>
</dbReference>
<organism evidence="1 2">
    <name type="scientific">Psychrobacter aestuarii</name>
    <dbReference type="NCBI Taxonomy" id="556327"/>
    <lineage>
        <taxon>Bacteria</taxon>
        <taxon>Pseudomonadati</taxon>
        <taxon>Pseudomonadota</taxon>
        <taxon>Gammaproteobacteria</taxon>
        <taxon>Moraxellales</taxon>
        <taxon>Moraxellaceae</taxon>
        <taxon>Psychrobacter</taxon>
    </lineage>
</organism>
<evidence type="ECO:0000313" key="1">
    <source>
        <dbReference type="EMBL" id="GAA0324886.1"/>
    </source>
</evidence>
<reference evidence="1 2" key="1">
    <citation type="journal article" date="2019" name="Int. J. Syst. Evol. Microbiol.">
        <title>The Global Catalogue of Microorganisms (GCM) 10K type strain sequencing project: providing services to taxonomists for standard genome sequencing and annotation.</title>
        <authorList>
            <consortium name="The Broad Institute Genomics Platform"/>
            <consortium name="The Broad Institute Genome Sequencing Center for Infectious Disease"/>
            <person name="Wu L."/>
            <person name="Ma J."/>
        </authorList>
    </citation>
    <scope>NUCLEOTIDE SEQUENCE [LARGE SCALE GENOMIC DNA]</scope>
    <source>
        <strain evidence="1 2">JCM 16343</strain>
    </source>
</reference>
<keyword evidence="2" id="KW-1185">Reference proteome</keyword>
<accession>A0ABN0W4J7</accession>
<evidence type="ECO:0000313" key="2">
    <source>
        <dbReference type="Proteomes" id="UP001501787"/>
    </source>
</evidence>